<reference evidence="1" key="1">
    <citation type="submission" date="2023-03" db="EMBL/GenBank/DDBJ databases">
        <title>Massive genome expansion in bonnet fungi (Mycena s.s.) driven by repeated elements and novel gene families across ecological guilds.</title>
        <authorList>
            <consortium name="Lawrence Berkeley National Laboratory"/>
            <person name="Harder C.B."/>
            <person name="Miyauchi S."/>
            <person name="Viragh M."/>
            <person name="Kuo A."/>
            <person name="Thoen E."/>
            <person name="Andreopoulos B."/>
            <person name="Lu D."/>
            <person name="Skrede I."/>
            <person name="Drula E."/>
            <person name="Henrissat B."/>
            <person name="Morin E."/>
            <person name="Kohler A."/>
            <person name="Barry K."/>
            <person name="LaButti K."/>
            <person name="Morin E."/>
            <person name="Salamov A."/>
            <person name="Lipzen A."/>
            <person name="Mereny Z."/>
            <person name="Hegedus B."/>
            <person name="Baldrian P."/>
            <person name="Stursova M."/>
            <person name="Weitz H."/>
            <person name="Taylor A."/>
            <person name="Grigoriev I.V."/>
            <person name="Nagy L.G."/>
            <person name="Martin F."/>
            <person name="Kauserud H."/>
        </authorList>
    </citation>
    <scope>NUCLEOTIDE SEQUENCE</scope>
    <source>
        <strain evidence="1">CBHHK002</strain>
    </source>
</reference>
<evidence type="ECO:0000313" key="1">
    <source>
        <dbReference type="EMBL" id="KAJ7330939.1"/>
    </source>
</evidence>
<evidence type="ECO:0000313" key="2">
    <source>
        <dbReference type="Proteomes" id="UP001218218"/>
    </source>
</evidence>
<sequence length="112" mass="12834">MARTKLVRDPNIGNGWSTNWEEWLEIERFFAKRVDGKVKIDLPRDTYEGMCGTVEILAYLEGSSGAVFPVYPGGRYYFWADGVLTVHEKEFAGRKDFLEHALVGYENKPKVV</sequence>
<proteinExistence type="predicted"/>
<gene>
    <name evidence="1" type="ORF">DFH08DRAFT_940193</name>
</gene>
<comment type="caution">
    <text evidence="1">The sequence shown here is derived from an EMBL/GenBank/DDBJ whole genome shotgun (WGS) entry which is preliminary data.</text>
</comment>
<protein>
    <submittedName>
        <fullName evidence="1">Uncharacterized protein</fullName>
    </submittedName>
</protein>
<dbReference type="AlphaFoldDB" id="A0AAD6ZNL9"/>
<name>A0AAD6ZNL9_9AGAR</name>
<accession>A0AAD6ZNL9</accession>
<dbReference type="EMBL" id="JARIHO010000036">
    <property type="protein sequence ID" value="KAJ7330939.1"/>
    <property type="molecule type" value="Genomic_DNA"/>
</dbReference>
<organism evidence="1 2">
    <name type="scientific">Mycena albidolilacea</name>
    <dbReference type="NCBI Taxonomy" id="1033008"/>
    <lineage>
        <taxon>Eukaryota</taxon>
        <taxon>Fungi</taxon>
        <taxon>Dikarya</taxon>
        <taxon>Basidiomycota</taxon>
        <taxon>Agaricomycotina</taxon>
        <taxon>Agaricomycetes</taxon>
        <taxon>Agaricomycetidae</taxon>
        <taxon>Agaricales</taxon>
        <taxon>Marasmiineae</taxon>
        <taxon>Mycenaceae</taxon>
        <taxon>Mycena</taxon>
    </lineage>
</organism>
<keyword evidence="2" id="KW-1185">Reference proteome</keyword>
<dbReference type="Proteomes" id="UP001218218">
    <property type="component" value="Unassembled WGS sequence"/>
</dbReference>